<name>A0ACC1D115_9NEOP</name>
<comment type="caution">
    <text evidence="1">The sequence shown here is derived from an EMBL/GenBank/DDBJ whole genome shotgun (WGS) entry which is preliminary data.</text>
</comment>
<reference evidence="1 2" key="1">
    <citation type="journal article" date="2021" name="Front. Genet.">
        <title>Chromosome-Level Genome Assembly Reveals Significant Gene Expansion in the Toll and IMD Signaling Pathways of Dendrolimus kikuchii.</title>
        <authorList>
            <person name="Zhou J."/>
            <person name="Wu P."/>
            <person name="Xiong Z."/>
            <person name="Liu N."/>
            <person name="Zhao N."/>
            <person name="Ji M."/>
            <person name="Qiu Y."/>
            <person name="Yang B."/>
        </authorList>
    </citation>
    <scope>NUCLEOTIDE SEQUENCE [LARGE SCALE GENOMIC DNA]</scope>
    <source>
        <strain evidence="1">Ann1</strain>
    </source>
</reference>
<keyword evidence="2" id="KW-1185">Reference proteome</keyword>
<accession>A0ACC1D115</accession>
<organism evidence="1 2">
    <name type="scientific">Dendrolimus kikuchii</name>
    <dbReference type="NCBI Taxonomy" id="765133"/>
    <lineage>
        <taxon>Eukaryota</taxon>
        <taxon>Metazoa</taxon>
        <taxon>Ecdysozoa</taxon>
        <taxon>Arthropoda</taxon>
        <taxon>Hexapoda</taxon>
        <taxon>Insecta</taxon>
        <taxon>Pterygota</taxon>
        <taxon>Neoptera</taxon>
        <taxon>Endopterygota</taxon>
        <taxon>Lepidoptera</taxon>
        <taxon>Glossata</taxon>
        <taxon>Ditrysia</taxon>
        <taxon>Bombycoidea</taxon>
        <taxon>Lasiocampidae</taxon>
        <taxon>Dendrolimus</taxon>
    </lineage>
</organism>
<protein>
    <submittedName>
        <fullName evidence="1">Uncharacterized protein</fullName>
    </submittedName>
</protein>
<evidence type="ECO:0000313" key="1">
    <source>
        <dbReference type="EMBL" id="KAJ0177659.1"/>
    </source>
</evidence>
<dbReference type="EMBL" id="CM034397">
    <property type="protein sequence ID" value="KAJ0177659.1"/>
    <property type="molecule type" value="Genomic_DNA"/>
</dbReference>
<sequence>MSGGRTCLLFNGYTFFYRYKCRMGRKWCCTLFPKCKSHLYLDENNDILQISEFHEHVRNYLHKLNFYFSAQLITMVTGKQVLEYQGYTYYVQQKLKKNSRWVCTTYPNCKAYVRTNNNLYVVEKDTNHSHTKKVLYKTKTGLYTRL</sequence>
<proteinExistence type="predicted"/>
<gene>
    <name evidence="1" type="ORF">K1T71_006532</name>
</gene>
<dbReference type="Proteomes" id="UP000824533">
    <property type="component" value="Linkage Group LG11"/>
</dbReference>
<evidence type="ECO:0000313" key="2">
    <source>
        <dbReference type="Proteomes" id="UP000824533"/>
    </source>
</evidence>